<dbReference type="PANTHER" id="PTHR10890:SF26">
    <property type="entry name" value="CYSTEINE--TRNA LIGASE 1, CYTOPLASMIC-RELATED"/>
    <property type="match status" value="1"/>
</dbReference>
<dbReference type="PRINTS" id="PR00983">
    <property type="entry name" value="TRNASYNTHCYS"/>
</dbReference>
<dbReference type="Pfam" id="PF01406">
    <property type="entry name" value="tRNA-synt_1e"/>
    <property type="match status" value="1"/>
</dbReference>
<dbReference type="InterPro" id="IPR014729">
    <property type="entry name" value="Rossmann-like_a/b/a_fold"/>
</dbReference>
<reference evidence="5 6" key="1">
    <citation type="journal article" date="2019" name="G3 (Bethesda)">
        <title>Sequencing of a Wild Apple (Malus baccata) Genome Unravels the Differences Between Cultivated and Wild Apple Species Regarding Disease Resistance and Cold Tolerance.</title>
        <authorList>
            <person name="Chen X."/>
        </authorList>
    </citation>
    <scope>NUCLEOTIDE SEQUENCE [LARGE SCALE GENOMIC DNA]</scope>
    <source>
        <strain evidence="6">cv. Shandingzi</strain>
        <tissue evidence="5">Leaves</tissue>
    </source>
</reference>
<name>A0A540MWD9_MALBA</name>
<dbReference type="InterPro" id="IPR024909">
    <property type="entry name" value="Cys-tRNA/MSH_ligase"/>
</dbReference>
<dbReference type="InterPro" id="IPR032678">
    <property type="entry name" value="tRNA-synt_1_cat_dom"/>
</dbReference>
<dbReference type="GO" id="GO:0004817">
    <property type="term" value="F:cysteine-tRNA ligase activity"/>
    <property type="evidence" value="ECO:0007669"/>
    <property type="project" value="TreeGrafter"/>
</dbReference>
<evidence type="ECO:0000313" key="5">
    <source>
        <dbReference type="EMBL" id="TQE03116.1"/>
    </source>
</evidence>
<dbReference type="AlphaFoldDB" id="A0A540MWD9"/>
<dbReference type="GO" id="GO:0005524">
    <property type="term" value="F:ATP binding"/>
    <property type="evidence" value="ECO:0007669"/>
    <property type="project" value="UniProtKB-KW"/>
</dbReference>
<protein>
    <recommendedName>
        <fullName evidence="4">tRNA synthetases class I catalytic domain-containing protein</fullName>
    </recommendedName>
</protein>
<evidence type="ECO:0000256" key="3">
    <source>
        <dbReference type="ARBA" id="ARBA00022840"/>
    </source>
</evidence>
<sequence>MASYLDKNWNTIGLVNELLLIQGSVIQQTLHCGSLQSLVSQVGKALGGHGRPGWHIECSAMSAHYMTFKFDIHGGGIDLIFRHHENEVAQRLHQ</sequence>
<gene>
    <name evidence="5" type="ORF">C1H46_011287</name>
</gene>
<proteinExistence type="predicted"/>
<dbReference type="GO" id="GO:0006423">
    <property type="term" value="P:cysteinyl-tRNA aminoacylation"/>
    <property type="evidence" value="ECO:0007669"/>
    <property type="project" value="TreeGrafter"/>
</dbReference>
<dbReference type="PANTHER" id="PTHR10890">
    <property type="entry name" value="CYSTEINYL-TRNA SYNTHETASE"/>
    <property type="match status" value="1"/>
</dbReference>
<comment type="caution">
    <text evidence="5">The sequence shown here is derived from an EMBL/GenBank/DDBJ whole genome shotgun (WGS) entry which is preliminary data.</text>
</comment>
<evidence type="ECO:0000256" key="1">
    <source>
        <dbReference type="ARBA" id="ARBA00022598"/>
    </source>
</evidence>
<keyword evidence="6" id="KW-1185">Reference proteome</keyword>
<dbReference type="SUPFAM" id="SSF52374">
    <property type="entry name" value="Nucleotidylyl transferase"/>
    <property type="match status" value="1"/>
</dbReference>
<keyword evidence="2" id="KW-0547">Nucleotide-binding</keyword>
<evidence type="ECO:0000313" key="6">
    <source>
        <dbReference type="Proteomes" id="UP000315295"/>
    </source>
</evidence>
<dbReference type="STRING" id="106549.A0A540MWD9"/>
<evidence type="ECO:0000256" key="2">
    <source>
        <dbReference type="ARBA" id="ARBA00022741"/>
    </source>
</evidence>
<feature type="domain" description="tRNA synthetases class I catalytic" evidence="4">
    <location>
        <begin position="48"/>
        <end position="91"/>
    </location>
</feature>
<dbReference type="EMBL" id="VIEB01000161">
    <property type="protein sequence ID" value="TQE03116.1"/>
    <property type="molecule type" value="Genomic_DNA"/>
</dbReference>
<evidence type="ECO:0000259" key="4">
    <source>
        <dbReference type="Pfam" id="PF01406"/>
    </source>
</evidence>
<keyword evidence="3" id="KW-0067">ATP-binding</keyword>
<dbReference type="Gene3D" id="3.40.50.620">
    <property type="entry name" value="HUPs"/>
    <property type="match status" value="1"/>
</dbReference>
<dbReference type="Proteomes" id="UP000315295">
    <property type="component" value="Unassembled WGS sequence"/>
</dbReference>
<accession>A0A540MWD9</accession>
<organism evidence="5 6">
    <name type="scientific">Malus baccata</name>
    <name type="common">Siberian crab apple</name>
    <name type="synonym">Pyrus baccata</name>
    <dbReference type="NCBI Taxonomy" id="106549"/>
    <lineage>
        <taxon>Eukaryota</taxon>
        <taxon>Viridiplantae</taxon>
        <taxon>Streptophyta</taxon>
        <taxon>Embryophyta</taxon>
        <taxon>Tracheophyta</taxon>
        <taxon>Spermatophyta</taxon>
        <taxon>Magnoliopsida</taxon>
        <taxon>eudicotyledons</taxon>
        <taxon>Gunneridae</taxon>
        <taxon>Pentapetalae</taxon>
        <taxon>rosids</taxon>
        <taxon>fabids</taxon>
        <taxon>Rosales</taxon>
        <taxon>Rosaceae</taxon>
        <taxon>Amygdaloideae</taxon>
        <taxon>Maleae</taxon>
        <taxon>Malus</taxon>
    </lineage>
</organism>
<dbReference type="GO" id="GO:0005737">
    <property type="term" value="C:cytoplasm"/>
    <property type="evidence" value="ECO:0007669"/>
    <property type="project" value="TreeGrafter"/>
</dbReference>
<keyword evidence="1" id="KW-0436">Ligase</keyword>